<dbReference type="EMBL" id="LN713927">
    <property type="protein sequence ID" value="CEK42549.1"/>
    <property type="molecule type" value="Genomic_DNA"/>
</dbReference>
<keyword evidence="2" id="KW-0645">Protease</keyword>
<sequence>MKKKISRGEFLFKSIALAAVVACVVGAGSTLLAGRYSIGIDPQQSRCLGYRVFLIDKSDKTPERGKIFTFKAIGTEPYFPNGTLLTKMIDGVPGDRVQVGHGGVVVNGSKVPTADGLYLAATLNKPESRYVRDEYLAKGKYWFSGRTKDSFDSRYWGTVDESQLIGRAYPLW</sequence>
<comment type="catalytic activity">
    <reaction evidence="2">
        <text>Cleavage of hydrophobic, N-terminal signal or leader sequences from secreted and periplasmic proteins.</text>
        <dbReference type="EC" id="3.4.21.89"/>
    </reaction>
</comment>
<dbReference type="GO" id="GO:0004252">
    <property type="term" value="F:serine-type endopeptidase activity"/>
    <property type="evidence" value="ECO:0007669"/>
    <property type="project" value="InterPro"/>
</dbReference>
<comment type="similarity">
    <text evidence="2">Belongs to the peptidase S26 family.</text>
</comment>
<name>A0A0G4E5W1_PSEFS</name>
<evidence type="ECO:0000256" key="2">
    <source>
        <dbReference type="RuleBase" id="RU362042"/>
    </source>
</evidence>
<reference evidence="4" key="1">
    <citation type="submission" date="2014-12" db="EMBL/GenBank/DDBJ databases">
        <authorList>
            <person name="Hall J."/>
        </authorList>
    </citation>
    <scope>NUCLEOTIDE SEQUENCE [LARGE SCALE GENOMIC DNA]</scope>
    <source>
        <strain evidence="4">SBW25</strain>
        <plasmid evidence="4">pQBR55</plasmid>
    </source>
</reference>
<dbReference type="NCBIfam" id="TIGR02227">
    <property type="entry name" value="sigpep_I_bact"/>
    <property type="match status" value="1"/>
</dbReference>
<feature type="domain" description="Peptidase S26" evidence="3">
    <location>
        <begin position="17"/>
        <end position="171"/>
    </location>
</feature>
<dbReference type="InterPro" id="IPR036286">
    <property type="entry name" value="LexA/Signal_pep-like_sf"/>
</dbReference>
<dbReference type="AlphaFoldDB" id="A0A0G4E5W1"/>
<evidence type="ECO:0000259" key="3">
    <source>
        <dbReference type="Pfam" id="PF10502"/>
    </source>
</evidence>
<dbReference type="GO" id="GO:0009003">
    <property type="term" value="F:signal peptidase activity"/>
    <property type="evidence" value="ECO:0007669"/>
    <property type="project" value="UniProtKB-EC"/>
</dbReference>
<dbReference type="InterPro" id="IPR000223">
    <property type="entry name" value="Pept_S26A_signal_pept_1"/>
</dbReference>
<proteinExistence type="inferred from homology"/>
<dbReference type="RefSeq" id="WP_176456102.1">
    <property type="nucleotide sequence ID" value="NZ_LN713927.1"/>
</dbReference>
<dbReference type="SUPFAM" id="SSF51306">
    <property type="entry name" value="LexA/Signal peptidase"/>
    <property type="match status" value="1"/>
</dbReference>
<dbReference type="GO" id="GO:0016020">
    <property type="term" value="C:membrane"/>
    <property type="evidence" value="ECO:0007669"/>
    <property type="project" value="UniProtKB-SubCell"/>
</dbReference>
<keyword evidence="2" id="KW-0378">Hydrolase</keyword>
<keyword evidence="4" id="KW-0614">Plasmid</keyword>
<dbReference type="EC" id="3.4.21.89" evidence="2"/>
<comment type="subcellular location">
    <subcellularLocation>
        <location evidence="2">Membrane</location>
        <topology evidence="2">Multi-pass membrane protein</topology>
    </subcellularLocation>
</comment>
<dbReference type="GO" id="GO:0006465">
    <property type="term" value="P:signal peptide processing"/>
    <property type="evidence" value="ECO:0007669"/>
    <property type="project" value="InterPro"/>
</dbReference>
<organism evidence="4">
    <name type="scientific">Pseudomonas fluorescens (strain SBW25)</name>
    <dbReference type="NCBI Taxonomy" id="216595"/>
    <lineage>
        <taxon>Bacteria</taxon>
        <taxon>Pseudomonadati</taxon>
        <taxon>Pseudomonadota</taxon>
        <taxon>Gammaproteobacteria</taxon>
        <taxon>Pseudomonadales</taxon>
        <taxon>Pseudomonadaceae</taxon>
        <taxon>Pseudomonas</taxon>
    </lineage>
</organism>
<accession>A0A0G4E5W1</accession>
<reference evidence="4" key="2">
    <citation type="submission" date="2015-06" db="EMBL/GenBank/DDBJ databases">
        <title>Environmentally co-occuring mercury resistance plasmids are genetically and phenotypically diverse and confer variable context-dependent fitness effects.</title>
        <authorList>
            <person name="Hall J.P.J."/>
            <person name="Harrison E."/>
            <person name="Lilley A.K."/>
            <person name="Paterson S."/>
            <person name="Spiers A.J."/>
            <person name="Brockhurst M.A."/>
        </authorList>
    </citation>
    <scope>NUCLEOTIDE SEQUENCE [LARGE SCALE GENOMIC DNA]</scope>
    <source>
        <strain evidence="4">SBW25</strain>
        <plasmid evidence="4">pQBR55</plasmid>
    </source>
</reference>
<dbReference type="InterPro" id="IPR019533">
    <property type="entry name" value="Peptidase_S26"/>
</dbReference>
<gene>
    <name evidence="4" type="ORF">PQBR55_0170</name>
</gene>
<evidence type="ECO:0000313" key="4">
    <source>
        <dbReference type="EMBL" id="CEK42549.1"/>
    </source>
</evidence>
<evidence type="ECO:0000256" key="1">
    <source>
        <dbReference type="ARBA" id="ARBA00019232"/>
    </source>
</evidence>
<dbReference type="Pfam" id="PF10502">
    <property type="entry name" value="Peptidase_S26"/>
    <property type="match status" value="1"/>
</dbReference>
<geneLocation type="plasmid" evidence="4">
    <name>pQBR55</name>
</geneLocation>
<protein>
    <recommendedName>
        <fullName evidence="1 2">Signal peptidase I</fullName>
        <ecNumber evidence="2">3.4.21.89</ecNumber>
    </recommendedName>
</protein>
<dbReference type="Gene3D" id="2.10.109.10">
    <property type="entry name" value="Umud Fragment, subunit A"/>
    <property type="match status" value="1"/>
</dbReference>